<dbReference type="RefSeq" id="WP_004486561.1">
    <property type="nucleotide sequence ID" value="NZ_AHOQ02000048.1"/>
</dbReference>
<organism evidence="1 2">
    <name type="scientific">Leptospira santarosai str. ZUN179</name>
    <dbReference type="NCBI Taxonomy" id="1049985"/>
    <lineage>
        <taxon>Bacteria</taxon>
        <taxon>Pseudomonadati</taxon>
        <taxon>Spirochaetota</taxon>
        <taxon>Spirochaetia</taxon>
        <taxon>Leptospirales</taxon>
        <taxon>Leptospiraceae</taxon>
        <taxon>Leptospira</taxon>
    </lineage>
</organism>
<protein>
    <recommendedName>
        <fullName evidence="3">Trimeric autotransporter adhesin YadA-like stalk domain-containing protein</fullName>
    </recommendedName>
</protein>
<comment type="caution">
    <text evidence="1">The sequence shown here is derived from an EMBL/GenBank/DDBJ whole genome shotgun (WGS) entry which is preliminary data.</text>
</comment>
<evidence type="ECO:0008006" key="3">
    <source>
        <dbReference type="Google" id="ProtNLM"/>
    </source>
</evidence>
<dbReference type="AlphaFoldDB" id="M6UFG2"/>
<accession>M6UFG2</accession>
<evidence type="ECO:0000313" key="2">
    <source>
        <dbReference type="Proteomes" id="UP000012160"/>
    </source>
</evidence>
<reference evidence="1 2" key="1">
    <citation type="submission" date="2013-01" db="EMBL/GenBank/DDBJ databases">
        <authorList>
            <person name="Harkins D.M."/>
            <person name="Durkin A.S."/>
            <person name="Brinkac L.M."/>
            <person name="Haft D.H."/>
            <person name="Selengut J.D."/>
            <person name="Sanka R."/>
            <person name="DePew J."/>
            <person name="Purushe J."/>
            <person name="Matthias M.A."/>
            <person name="Vinetz J.M."/>
            <person name="Sutton G.G."/>
            <person name="Nierman W.C."/>
            <person name="Fouts D.E."/>
        </authorList>
    </citation>
    <scope>NUCLEOTIDE SEQUENCE [LARGE SCALE GENOMIC DNA]</scope>
    <source>
        <strain evidence="1 2">ZUN179</strain>
    </source>
</reference>
<dbReference type="EMBL" id="AHOQ02000048">
    <property type="protein sequence ID" value="EMO43837.1"/>
    <property type="molecule type" value="Genomic_DNA"/>
</dbReference>
<evidence type="ECO:0000313" key="1">
    <source>
        <dbReference type="EMBL" id="EMO43837.1"/>
    </source>
</evidence>
<sequence>MALPPIPAGRQDIDWRIDEITGTFNFQEITSEVHTVQIIPEYGGRRGFKLHERPLDDDTLLIYVGSNDAAKVPANRQSRVATAPTGSQVFISPRVGIVVVPDSVAIGTSYISQYFGCGSVKNVQNDLYIQQIALLEKLSRDGSLPMTGNLNMNSHKAVNLLAGTSPLDAVNFSQLTTVINNLANEANIRAAADNSINSQLNNLVRLVSITKSQRDYAANGSSGELGMEVYAPYNGLLLWRNTRTGVSSFGTYGNGDTPFQIIDTGSQFNFRWTDPDNALMEWTLIKYINP</sequence>
<gene>
    <name evidence="1" type="ORF">LEP1GSC187_0530</name>
</gene>
<proteinExistence type="predicted"/>
<dbReference type="Proteomes" id="UP000012160">
    <property type="component" value="Unassembled WGS sequence"/>
</dbReference>
<name>M6UFG2_9LEPT</name>